<evidence type="ECO:0000256" key="6">
    <source>
        <dbReference type="SAM" id="MobiDB-lite"/>
    </source>
</evidence>
<feature type="transmembrane region" description="Helical" evidence="7">
    <location>
        <begin position="81"/>
        <end position="100"/>
    </location>
</feature>
<dbReference type="GO" id="GO:0003682">
    <property type="term" value="F:chromatin binding"/>
    <property type="evidence" value="ECO:0007669"/>
    <property type="project" value="InterPro"/>
</dbReference>
<keyword evidence="10" id="KW-1185">Reference proteome</keyword>
<dbReference type="PANTHER" id="PTHR47808">
    <property type="entry name" value="INNER NUCLEAR MEMBRANE PROTEIN HEH2-RELATED"/>
    <property type="match status" value="1"/>
</dbReference>
<keyword evidence="4 7" id="KW-0472">Membrane</keyword>
<dbReference type="RefSeq" id="XP_037878833.1">
    <property type="nucleotide sequence ID" value="XM_038022979.1"/>
</dbReference>
<dbReference type="OrthoDB" id="2503928at2759"/>
<reference evidence="9" key="2">
    <citation type="submission" date="2013-10" db="EMBL/GenBank/DDBJ databases">
        <authorList>
            <person name="Aslett M."/>
        </authorList>
    </citation>
    <scope>NUCLEOTIDE SEQUENCE [LARGE SCALE GENOMIC DNA]</scope>
    <source>
        <strain evidence="9">Houghton</strain>
    </source>
</reference>
<dbReference type="Proteomes" id="UP000030744">
    <property type="component" value="Unassembled WGS sequence"/>
</dbReference>
<reference evidence="9" key="1">
    <citation type="submission" date="2013-10" db="EMBL/GenBank/DDBJ databases">
        <title>Genomic analysis of the causative agents of coccidiosis in chickens.</title>
        <authorList>
            <person name="Reid A.J."/>
            <person name="Blake D."/>
            <person name="Billington K."/>
            <person name="Browne H."/>
            <person name="Dunn M."/>
            <person name="Hung S."/>
            <person name="Kawahara F."/>
            <person name="Miranda-Saavedra D."/>
            <person name="Mourier T."/>
            <person name="Nagra H."/>
            <person name="Otto T.D."/>
            <person name="Rawlings N."/>
            <person name="Sanchez A."/>
            <person name="Sanders M."/>
            <person name="Subramaniam C."/>
            <person name="Tay Y."/>
            <person name="Dear P."/>
            <person name="Doerig C."/>
            <person name="Gruber A."/>
            <person name="Parkinson J."/>
            <person name="Shirley M."/>
            <person name="Wan K.L."/>
            <person name="Berriman M."/>
            <person name="Tomley F."/>
            <person name="Pain A."/>
        </authorList>
    </citation>
    <scope>NUCLEOTIDE SEQUENCE [LARGE SCALE GENOMIC DNA]</scope>
    <source>
        <strain evidence="9">Houghton</strain>
    </source>
</reference>
<feature type="compositionally biased region" description="Polar residues" evidence="6">
    <location>
        <begin position="476"/>
        <end position="491"/>
    </location>
</feature>
<evidence type="ECO:0000313" key="9">
    <source>
        <dbReference type="EMBL" id="CDJ36545.1"/>
    </source>
</evidence>
<keyword evidence="2 7" id="KW-0812">Transmembrane</keyword>
<evidence type="ECO:0000256" key="4">
    <source>
        <dbReference type="ARBA" id="ARBA00023136"/>
    </source>
</evidence>
<name>U6KET8_9EIME</name>
<organism evidence="9 10">
    <name type="scientific">Eimeria mitis</name>
    <dbReference type="NCBI Taxonomy" id="44415"/>
    <lineage>
        <taxon>Eukaryota</taxon>
        <taxon>Sar</taxon>
        <taxon>Alveolata</taxon>
        <taxon>Apicomplexa</taxon>
        <taxon>Conoidasida</taxon>
        <taxon>Coccidia</taxon>
        <taxon>Eucoccidiorida</taxon>
        <taxon>Eimeriorina</taxon>
        <taxon>Eimeriidae</taxon>
        <taxon>Eimeria</taxon>
    </lineage>
</organism>
<sequence length="616" mass="68670">MDGETEVVMEEGVSDSLGQGGVENKLSFTESNKPVLMNISSERRAAPGSKLSALVSGLQAADGAKGKLTQKQKHRAKQTPIVWAPLFYVGIVAAIFVYRFPCAQVDLTETPSDKQQFVEEKNDETLYCDSAQTREEANGDEECVACPQNAECAGGIMTCLSGYTPRDSKNGQQASPKVCVEDITKKAKASEVLKSLIEILRERQGRYDCGYPVEPLFSPSKHLEGKPWSKAITKMCNGPGLTRWQMNFHQEIGPAIADDGIYFWLFYHFLTPEAAAEIDIQVERQYLFVPLSNPVDFPELHERLLREQSRAKGITFTYTYTGPDTMKPLSCKISQMAHDHLLALVGLLFLLVLCSQAGQHFYSRYYIKQEVLNLIRLHSQRGGVASLTRGIPTDILFNLLCERLAKKGALAQFLLRGRLTVERVDEACHDLLWEPQTGVHAYRLNETNHWWAENGNRQGPDRENRHLSNFKGPTVGPTQSSERPTPTTSILGSPLHQHPDNGDPQMQEGGSGPVQSCGRGCSSLPGHSWDHGTAHATAGYPTLSTFRQVRRQICWLRGSMSCFAKRIWEEPTLLLPSFRDFLATLSDVYSRRLPTSKGVLQKGLQSQRVGWTITQD</sequence>
<dbReference type="Pfam" id="PF09402">
    <property type="entry name" value="MSC"/>
    <property type="match status" value="1"/>
</dbReference>
<proteinExistence type="predicted"/>
<feature type="region of interest" description="Disordered" evidence="6">
    <location>
        <begin position="453"/>
        <end position="519"/>
    </location>
</feature>
<dbReference type="GO" id="GO:0034399">
    <property type="term" value="C:nuclear periphery"/>
    <property type="evidence" value="ECO:0007669"/>
    <property type="project" value="TreeGrafter"/>
</dbReference>
<evidence type="ECO:0000256" key="1">
    <source>
        <dbReference type="ARBA" id="ARBA00004126"/>
    </source>
</evidence>
<protein>
    <recommendedName>
        <fullName evidence="8">Man1/Src1-like C-terminal domain-containing protein</fullName>
    </recommendedName>
</protein>
<dbReference type="GeneID" id="60404155"/>
<evidence type="ECO:0000256" key="3">
    <source>
        <dbReference type="ARBA" id="ARBA00022989"/>
    </source>
</evidence>
<dbReference type="AlphaFoldDB" id="U6KET8"/>
<evidence type="ECO:0000256" key="2">
    <source>
        <dbReference type="ARBA" id="ARBA00022692"/>
    </source>
</evidence>
<evidence type="ECO:0000259" key="8">
    <source>
        <dbReference type="Pfam" id="PF09402"/>
    </source>
</evidence>
<dbReference type="GO" id="GO:0005637">
    <property type="term" value="C:nuclear inner membrane"/>
    <property type="evidence" value="ECO:0007669"/>
    <property type="project" value="InterPro"/>
</dbReference>
<dbReference type="VEuPathDB" id="ToxoDB:EMH_0061910"/>
<accession>U6KET8</accession>
<dbReference type="InterPro" id="IPR018996">
    <property type="entry name" value="Man1/Src1-like_C"/>
</dbReference>
<dbReference type="EMBL" id="HG736225">
    <property type="protein sequence ID" value="CDJ36545.1"/>
    <property type="molecule type" value="Genomic_DNA"/>
</dbReference>
<keyword evidence="5" id="KW-0539">Nucleus</keyword>
<feature type="region of interest" description="Disordered" evidence="6">
    <location>
        <begin position="1"/>
        <end position="24"/>
    </location>
</feature>
<feature type="domain" description="Man1/Src1-like C-terminal" evidence="8">
    <location>
        <begin position="98"/>
        <end position="212"/>
    </location>
</feature>
<gene>
    <name evidence="9" type="ORF">EMH_0061910</name>
</gene>
<keyword evidence="3 7" id="KW-1133">Transmembrane helix</keyword>
<comment type="subcellular location">
    <subcellularLocation>
        <location evidence="1">Nucleus membrane</location>
    </subcellularLocation>
</comment>
<dbReference type="GO" id="GO:0071763">
    <property type="term" value="P:nuclear membrane organization"/>
    <property type="evidence" value="ECO:0007669"/>
    <property type="project" value="TreeGrafter"/>
</dbReference>
<dbReference type="PANTHER" id="PTHR47808:SF2">
    <property type="entry name" value="LEM DOMAIN-CONTAINING PROTEIN 2"/>
    <property type="match status" value="1"/>
</dbReference>
<evidence type="ECO:0000256" key="7">
    <source>
        <dbReference type="SAM" id="Phobius"/>
    </source>
</evidence>
<feature type="compositionally biased region" description="Acidic residues" evidence="6">
    <location>
        <begin position="1"/>
        <end position="13"/>
    </location>
</feature>
<evidence type="ECO:0000256" key="5">
    <source>
        <dbReference type="ARBA" id="ARBA00023242"/>
    </source>
</evidence>
<dbReference type="InterPro" id="IPR044780">
    <property type="entry name" value="Heh2/Src1"/>
</dbReference>
<dbReference type="GO" id="GO:0005783">
    <property type="term" value="C:endoplasmic reticulum"/>
    <property type="evidence" value="ECO:0007669"/>
    <property type="project" value="TreeGrafter"/>
</dbReference>
<evidence type="ECO:0000313" key="10">
    <source>
        <dbReference type="Proteomes" id="UP000030744"/>
    </source>
</evidence>